<organism evidence="14 15">
    <name type="scientific">Agaricus bisporus var. burnettii (strain JB137-S8 / ATCC MYA-4627 / FGSC 10392)</name>
    <name type="common">White button mushroom</name>
    <dbReference type="NCBI Taxonomy" id="597362"/>
    <lineage>
        <taxon>Eukaryota</taxon>
        <taxon>Fungi</taxon>
        <taxon>Dikarya</taxon>
        <taxon>Basidiomycota</taxon>
        <taxon>Agaricomycotina</taxon>
        <taxon>Agaricomycetes</taxon>
        <taxon>Agaricomycetidae</taxon>
        <taxon>Agaricales</taxon>
        <taxon>Agaricineae</taxon>
        <taxon>Agaricaceae</taxon>
        <taxon>Agaricus</taxon>
    </lineage>
</organism>
<accession>K5VWH6</accession>
<dbReference type="InterPro" id="IPR026610">
    <property type="entry name" value="Hen1"/>
</dbReference>
<dbReference type="GO" id="GO:0030422">
    <property type="term" value="P:siRNA processing"/>
    <property type="evidence" value="ECO:0007669"/>
    <property type="project" value="TreeGrafter"/>
</dbReference>
<dbReference type="EMBL" id="JH971391">
    <property type="protein sequence ID" value="EKM78829.1"/>
    <property type="molecule type" value="Genomic_DNA"/>
</dbReference>
<dbReference type="GO" id="GO:0001510">
    <property type="term" value="P:RNA methylation"/>
    <property type="evidence" value="ECO:0007669"/>
    <property type="project" value="InterPro"/>
</dbReference>
<dbReference type="RefSeq" id="XP_007330422.1">
    <property type="nucleotide sequence ID" value="XM_007330360.1"/>
</dbReference>
<evidence type="ECO:0000256" key="8">
    <source>
        <dbReference type="ARBA" id="ARBA00022842"/>
    </source>
</evidence>
<proteinExistence type="inferred from homology"/>
<dbReference type="Proteomes" id="UP000008493">
    <property type="component" value="Unassembled WGS sequence"/>
</dbReference>
<feature type="region of interest" description="Disordered" evidence="13">
    <location>
        <begin position="440"/>
        <end position="472"/>
    </location>
</feature>
<dbReference type="GO" id="GO:0005634">
    <property type="term" value="C:nucleus"/>
    <property type="evidence" value="ECO:0007669"/>
    <property type="project" value="TreeGrafter"/>
</dbReference>
<evidence type="ECO:0000256" key="3">
    <source>
        <dbReference type="ARBA" id="ARBA00021330"/>
    </source>
</evidence>
<dbReference type="HOGENOM" id="CLU_032749_0_0_1"/>
<comment type="similarity">
    <text evidence="2">Belongs to the methyltransferase superfamily. HEN1 family.</text>
</comment>
<dbReference type="EC" id="2.1.1.386" evidence="11"/>
<evidence type="ECO:0000256" key="5">
    <source>
        <dbReference type="ARBA" id="ARBA00022679"/>
    </source>
</evidence>
<keyword evidence="15" id="KW-1185">Reference proteome</keyword>
<comment type="catalytic activity">
    <reaction evidence="12">
        <text>small RNA 3'-end nucleotide + S-adenosyl-L-methionine = small RNA 3'-end 2'-O-methylnucleotide + S-adenosyl-L-homocysteine + H(+)</text>
        <dbReference type="Rhea" id="RHEA:37887"/>
        <dbReference type="Rhea" id="RHEA-COMP:10415"/>
        <dbReference type="Rhea" id="RHEA-COMP:10416"/>
        <dbReference type="ChEBI" id="CHEBI:15378"/>
        <dbReference type="ChEBI" id="CHEBI:57856"/>
        <dbReference type="ChEBI" id="CHEBI:59789"/>
        <dbReference type="ChEBI" id="CHEBI:74896"/>
        <dbReference type="ChEBI" id="CHEBI:74898"/>
        <dbReference type="EC" id="2.1.1.386"/>
    </reaction>
</comment>
<keyword evidence="6" id="KW-0949">S-adenosyl-L-methionine</keyword>
<dbReference type="PANTHER" id="PTHR21404">
    <property type="entry name" value="HEN1"/>
    <property type="match status" value="1"/>
</dbReference>
<keyword evidence="7" id="KW-0479">Metal-binding</keyword>
<feature type="compositionally biased region" description="Low complexity" evidence="13">
    <location>
        <begin position="450"/>
        <end position="472"/>
    </location>
</feature>
<sequence length="472" mass="53525">MDIIPEDGYDQELKVTFQPELYLQRRIWILDLLRKESITQVLDVGCGEGQLLSPLSQAASWLSPPPPSILPPKNSEPGYTGNPIPNLHISHLHGLDVSQPDLEFAARSTAPSSDDIPLSQFHIHHNRWEELEVKLWQGGLEVVNEEFVNIECIVSMEVIEHLPPEIVPAFAPVLLGVYHPEFLLITTPSYTYNSRFTAPNAPTSARQGFVDPTGRTDRIFRHDDHQFEWTFEEFREWCDETAKEWGYAVEVSGVGRAVQPDPWGREKELGYATSVACFKKNNTMQDCERGRRGREVVTELALPSKEHELFSKHIHRSHPSSQKPKSLVEVAEAVVEKMDHFHETFMRVEELWFEPEISVACGGWIELLIRAAEESESLSVMRDGGIGNDEKIWMIQRLGGPTNLVPPWSANSESSLDYIPPEWEPEGRVFEDSAKADGEFSWNNSELETGNEWSENNNWGSSNEAGGADWRD</sequence>
<protein>
    <recommendedName>
        <fullName evidence="3">Small RNA 2'-O-methyltransferase</fullName>
        <ecNumber evidence="11">2.1.1.386</ecNumber>
    </recommendedName>
</protein>
<dbReference type="InParanoid" id="K5VWH6"/>
<dbReference type="OrthoDB" id="2154311at2759"/>
<dbReference type="AlphaFoldDB" id="K5VWH6"/>
<evidence type="ECO:0000256" key="12">
    <source>
        <dbReference type="ARBA" id="ARBA00048418"/>
    </source>
</evidence>
<dbReference type="GO" id="GO:0090486">
    <property type="term" value="F:small RNA 2'-O-methyltransferase activity"/>
    <property type="evidence" value="ECO:0007669"/>
    <property type="project" value="UniProtKB-EC"/>
</dbReference>
<evidence type="ECO:0000256" key="11">
    <source>
        <dbReference type="ARBA" id="ARBA00035025"/>
    </source>
</evidence>
<dbReference type="OMA" id="TNRIFRH"/>
<reference evidence="15" key="1">
    <citation type="journal article" date="2012" name="Proc. Natl. Acad. Sci. U.S.A.">
        <title>Genome sequence of the button mushroom Agaricus bisporus reveals mechanisms governing adaptation to a humic-rich ecological niche.</title>
        <authorList>
            <person name="Morin E."/>
            <person name="Kohler A."/>
            <person name="Baker A.R."/>
            <person name="Foulongne-Oriol M."/>
            <person name="Lombard V."/>
            <person name="Nagy L.G."/>
            <person name="Ohm R.A."/>
            <person name="Patyshakuliyeva A."/>
            <person name="Brun A."/>
            <person name="Aerts A.L."/>
            <person name="Bailey A.M."/>
            <person name="Billette C."/>
            <person name="Coutinho P.M."/>
            <person name="Deakin G."/>
            <person name="Doddapaneni H."/>
            <person name="Floudas D."/>
            <person name="Grimwood J."/>
            <person name="Hilden K."/>
            <person name="Kuees U."/>
            <person name="LaButti K.M."/>
            <person name="Lapidus A."/>
            <person name="Lindquist E.A."/>
            <person name="Lucas S.M."/>
            <person name="Murat C."/>
            <person name="Riley R.W."/>
            <person name="Salamov A.A."/>
            <person name="Schmutz J."/>
            <person name="Subramanian V."/>
            <person name="Woesten H.A.B."/>
            <person name="Xu J."/>
            <person name="Eastwood D.C."/>
            <person name="Foster G.D."/>
            <person name="Sonnenberg A.S."/>
            <person name="Cullen D."/>
            <person name="de Vries R.P."/>
            <person name="Lundell T."/>
            <person name="Hibbett D.S."/>
            <person name="Henrissat B."/>
            <person name="Burton K.S."/>
            <person name="Kerrigan R.W."/>
            <person name="Challen M.P."/>
            <person name="Grigoriev I.V."/>
            <person name="Martin F."/>
        </authorList>
    </citation>
    <scope>NUCLEOTIDE SEQUENCE [LARGE SCALE GENOMIC DNA]</scope>
    <source>
        <strain evidence="15">JB137-S8 / ATCC MYA-4627 / FGSC 10392</strain>
    </source>
</reference>
<evidence type="ECO:0000256" key="1">
    <source>
        <dbReference type="ARBA" id="ARBA00001946"/>
    </source>
</evidence>
<keyword evidence="10" id="KW-0943">RNA-mediated gene silencing</keyword>
<dbReference type="GO" id="GO:0005737">
    <property type="term" value="C:cytoplasm"/>
    <property type="evidence" value="ECO:0007669"/>
    <property type="project" value="TreeGrafter"/>
</dbReference>
<evidence type="ECO:0000256" key="9">
    <source>
        <dbReference type="ARBA" id="ARBA00022884"/>
    </source>
</evidence>
<evidence type="ECO:0000256" key="10">
    <source>
        <dbReference type="ARBA" id="ARBA00023158"/>
    </source>
</evidence>
<keyword evidence="5" id="KW-0808">Transferase</keyword>
<evidence type="ECO:0000256" key="6">
    <source>
        <dbReference type="ARBA" id="ARBA00022691"/>
    </source>
</evidence>
<keyword evidence="4" id="KW-0489">Methyltransferase</keyword>
<comment type="cofactor">
    <cofactor evidence="1">
        <name>Mg(2+)</name>
        <dbReference type="ChEBI" id="CHEBI:18420"/>
    </cofactor>
</comment>
<evidence type="ECO:0000313" key="15">
    <source>
        <dbReference type="Proteomes" id="UP000008493"/>
    </source>
</evidence>
<evidence type="ECO:0000256" key="2">
    <source>
        <dbReference type="ARBA" id="ARBA00009026"/>
    </source>
</evidence>
<name>K5VWH6_AGABU</name>
<dbReference type="GO" id="GO:0003723">
    <property type="term" value="F:RNA binding"/>
    <property type="evidence" value="ECO:0007669"/>
    <property type="project" value="UniProtKB-KW"/>
</dbReference>
<dbReference type="SUPFAM" id="SSF53335">
    <property type="entry name" value="S-adenosyl-L-methionine-dependent methyltransferases"/>
    <property type="match status" value="1"/>
</dbReference>
<dbReference type="GeneID" id="18831253"/>
<keyword evidence="8" id="KW-0460">Magnesium</keyword>
<evidence type="ECO:0000256" key="4">
    <source>
        <dbReference type="ARBA" id="ARBA00022603"/>
    </source>
</evidence>
<keyword evidence="9" id="KW-0694">RNA-binding</keyword>
<dbReference type="FunCoup" id="K5VWH6">
    <property type="interactions" value="164"/>
</dbReference>
<gene>
    <name evidence="14" type="ORF">AGABI1DRAFT_75365</name>
</gene>
<dbReference type="GO" id="GO:0046872">
    <property type="term" value="F:metal ion binding"/>
    <property type="evidence" value="ECO:0007669"/>
    <property type="project" value="UniProtKB-KW"/>
</dbReference>
<dbReference type="InterPro" id="IPR029063">
    <property type="entry name" value="SAM-dependent_MTases_sf"/>
</dbReference>
<dbReference type="Gene3D" id="3.40.50.150">
    <property type="entry name" value="Vaccinia Virus protein VP39"/>
    <property type="match status" value="1"/>
</dbReference>
<evidence type="ECO:0000256" key="7">
    <source>
        <dbReference type="ARBA" id="ARBA00022723"/>
    </source>
</evidence>
<evidence type="ECO:0000256" key="13">
    <source>
        <dbReference type="SAM" id="MobiDB-lite"/>
    </source>
</evidence>
<evidence type="ECO:0000313" key="14">
    <source>
        <dbReference type="EMBL" id="EKM78829.1"/>
    </source>
</evidence>
<dbReference type="PANTHER" id="PTHR21404:SF3">
    <property type="entry name" value="SMALL RNA 2'-O-METHYLTRANSFERASE"/>
    <property type="match status" value="1"/>
</dbReference>
<dbReference type="eggNOG" id="KOG1045">
    <property type="taxonomic scope" value="Eukaryota"/>
</dbReference>
<dbReference type="KEGG" id="abp:AGABI1DRAFT75365"/>